<proteinExistence type="predicted"/>
<sequence>MQVRARIPVRVWYYAGAYVAMIRRARGTSTCDQETAIRRAVERYLKGSSLRVVSLERDGGPDERGRELWWIELA</sequence>
<dbReference type="EMBL" id="VPFL01000009">
    <property type="protein sequence ID" value="TXF11903.1"/>
    <property type="molecule type" value="Genomic_DNA"/>
</dbReference>
<dbReference type="InParanoid" id="A0A5C7EXU3"/>
<dbReference type="RefSeq" id="WP_147799643.1">
    <property type="nucleotide sequence ID" value="NZ_VPFL01000009.1"/>
</dbReference>
<accession>A0A5C7EXU3</accession>
<dbReference type="AlphaFoldDB" id="A0A5C7EXU3"/>
<evidence type="ECO:0000313" key="2">
    <source>
        <dbReference type="Proteomes" id="UP000321201"/>
    </source>
</evidence>
<comment type="caution">
    <text evidence="1">The sequence shown here is derived from an EMBL/GenBank/DDBJ whole genome shotgun (WGS) entry which is preliminary data.</text>
</comment>
<evidence type="ECO:0000313" key="1">
    <source>
        <dbReference type="EMBL" id="TXF11903.1"/>
    </source>
</evidence>
<gene>
    <name evidence="1" type="ORF">FR698_07820</name>
</gene>
<dbReference type="Proteomes" id="UP000321201">
    <property type="component" value="Unassembled WGS sequence"/>
</dbReference>
<keyword evidence="2" id="KW-1185">Reference proteome</keyword>
<reference evidence="1 2" key="1">
    <citation type="submission" date="2019-08" db="EMBL/GenBank/DDBJ databases">
        <title>Pelomicrobium methylotrophicum gen. nov., sp. nov. a moderately thermophilic, facultatively anaerobic, lithoautotrophic and methylotrophic bacterium isolated from a terrestrial mud volcano.</title>
        <authorList>
            <person name="Slobodkina G.B."/>
            <person name="Merkel A.Y."/>
            <person name="Slobodkin A.I."/>
        </authorList>
    </citation>
    <scope>NUCLEOTIDE SEQUENCE [LARGE SCALE GENOMIC DNA]</scope>
    <source>
        <strain evidence="1 2">SM250</strain>
    </source>
</reference>
<protein>
    <submittedName>
        <fullName evidence="1">Uncharacterized protein</fullName>
    </submittedName>
</protein>
<name>A0A5C7EXU3_9PROT</name>
<organism evidence="1 2">
    <name type="scientific">Pelomicrobium methylotrophicum</name>
    <dbReference type="NCBI Taxonomy" id="2602750"/>
    <lineage>
        <taxon>Bacteria</taxon>
        <taxon>Pseudomonadati</taxon>
        <taxon>Pseudomonadota</taxon>
        <taxon>Hydrogenophilia</taxon>
        <taxon>Hydrogenophilia incertae sedis</taxon>
        <taxon>Pelomicrobium</taxon>
    </lineage>
</organism>